<dbReference type="Proteomes" id="UP000709959">
    <property type="component" value="Unassembled WGS sequence"/>
</dbReference>
<gene>
    <name evidence="6" type="ORF">IPN91_13675</name>
</gene>
<keyword evidence="3" id="KW-0731">Sigma factor</keyword>
<evidence type="ECO:0000256" key="1">
    <source>
        <dbReference type="ARBA" id="ARBA00010641"/>
    </source>
</evidence>
<evidence type="ECO:0000256" key="5">
    <source>
        <dbReference type="ARBA" id="ARBA00023163"/>
    </source>
</evidence>
<dbReference type="PANTHER" id="PTHR43133:SF8">
    <property type="entry name" value="RNA POLYMERASE SIGMA FACTOR HI_1459-RELATED"/>
    <property type="match status" value="1"/>
</dbReference>
<dbReference type="InterPro" id="IPR013325">
    <property type="entry name" value="RNA_pol_sigma_r2"/>
</dbReference>
<evidence type="ECO:0000256" key="3">
    <source>
        <dbReference type="ARBA" id="ARBA00023082"/>
    </source>
</evidence>
<sequence length="187" mass="20666">MPSALPIPLGEEAVPSSRAAILARLRERIVAFAASRYAGAHAEDLAQEVLMLLHEKYGHLDRIEDLLPLAFQILRFKLAAHRRKAARRGEYDAVDVDVFPPISDAPDPATVLERKELLAKLMGGIAQMGERCRELFRLKLQGRSFAEIQGLLGATTLNTVYTWDHRCRKQLLETLGGSWQAATGGAP</sequence>
<evidence type="ECO:0000256" key="2">
    <source>
        <dbReference type="ARBA" id="ARBA00023015"/>
    </source>
</evidence>
<dbReference type="SUPFAM" id="SSF88946">
    <property type="entry name" value="Sigma2 domain of RNA polymerase sigma factors"/>
    <property type="match status" value="1"/>
</dbReference>
<accession>A0A936F400</accession>
<keyword evidence="5" id="KW-0804">Transcription</keyword>
<proteinExistence type="inferred from homology"/>
<dbReference type="InterPro" id="IPR014284">
    <property type="entry name" value="RNA_pol_sigma-70_dom"/>
</dbReference>
<dbReference type="InterPro" id="IPR039425">
    <property type="entry name" value="RNA_pol_sigma-70-like"/>
</dbReference>
<dbReference type="GO" id="GO:0003677">
    <property type="term" value="F:DNA binding"/>
    <property type="evidence" value="ECO:0007669"/>
    <property type="project" value="UniProtKB-KW"/>
</dbReference>
<comment type="caution">
    <text evidence="6">The sequence shown here is derived from an EMBL/GenBank/DDBJ whole genome shotgun (WGS) entry which is preliminary data.</text>
</comment>
<dbReference type="InterPro" id="IPR036388">
    <property type="entry name" value="WH-like_DNA-bd_sf"/>
</dbReference>
<protein>
    <submittedName>
        <fullName evidence="6">Sigma-70 family RNA polymerase sigma factor</fullName>
    </submittedName>
</protein>
<dbReference type="EMBL" id="JADKCH010000025">
    <property type="protein sequence ID" value="MBK8573643.1"/>
    <property type="molecule type" value="Genomic_DNA"/>
</dbReference>
<dbReference type="InterPro" id="IPR013324">
    <property type="entry name" value="RNA_pol_sigma_r3/r4-like"/>
</dbReference>
<dbReference type="PANTHER" id="PTHR43133">
    <property type="entry name" value="RNA POLYMERASE ECF-TYPE SIGMA FACTO"/>
    <property type="match status" value="1"/>
</dbReference>
<evidence type="ECO:0000313" key="7">
    <source>
        <dbReference type="Proteomes" id="UP000709959"/>
    </source>
</evidence>
<dbReference type="Gene3D" id="1.10.1740.10">
    <property type="match status" value="1"/>
</dbReference>
<comment type="similarity">
    <text evidence="1">Belongs to the sigma-70 factor family. ECF subfamily.</text>
</comment>
<organism evidence="6 7">
    <name type="scientific">Candidatus Geothrix odensensis</name>
    <dbReference type="NCBI Taxonomy" id="2954440"/>
    <lineage>
        <taxon>Bacteria</taxon>
        <taxon>Pseudomonadati</taxon>
        <taxon>Acidobacteriota</taxon>
        <taxon>Holophagae</taxon>
        <taxon>Holophagales</taxon>
        <taxon>Holophagaceae</taxon>
        <taxon>Geothrix</taxon>
    </lineage>
</organism>
<name>A0A936F400_9BACT</name>
<dbReference type="GO" id="GO:0016987">
    <property type="term" value="F:sigma factor activity"/>
    <property type="evidence" value="ECO:0007669"/>
    <property type="project" value="UniProtKB-KW"/>
</dbReference>
<dbReference type="SUPFAM" id="SSF88659">
    <property type="entry name" value="Sigma3 and sigma4 domains of RNA polymerase sigma factors"/>
    <property type="match status" value="1"/>
</dbReference>
<dbReference type="AlphaFoldDB" id="A0A936F400"/>
<dbReference type="GO" id="GO:0006352">
    <property type="term" value="P:DNA-templated transcription initiation"/>
    <property type="evidence" value="ECO:0007669"/>
    <property type="project" value="InterPro"/>
</dbReference>
<evidence type="ECO:0000313" key="6">
    <source>
        <dbReference type="EMBL" id="MBK8573643.1"/>
    </source>
</evidence>
<keyword evidence="4" id="KW-0238">DNA-binding</keyword>
<evidence type="ECO:0000256" key="4">
    <source>
        <dbReference type="ARBA" id="ARBA00023125"/>
    </source>
</evidence>
<keyword evidence="2" id="KW-0805">Transcription regulation</keyword>
<dbReference type="Gene3D" id="1.10.10.10">
    <property type="entry name" value="Winged helix-like DNA-binding domain superfamily/Winged helix DNA-binding domain"/>
    <property type="match status" value="1"/>
</dbReference>
<reference evidence="6 7" key="1">
    <citation type="submission" date="2020-10" db="EMBL/GenBank/DDBJ databases">
        <title>Connecting structure to function with the recovery of over 1000 high-quality activated sludge metagenome-assembled genomes encoding full-length rRNA genes using long-read sequencing.</title>
        <authorList>
            <person name="Singleton C.M."/>
            <person name="Petriglieri F."/>
            <person name="Kristensen J.M."/>
            <person name="Kirkegaard R.H."/>
            <person name="Michaelsen T.Y."/>
            <person name="Andersen M.H."/>
            <person name="Karst S.M."/>
            <person name="Dueholm M.S."/>
            <person name="Nielsen P.H."/>
            <person name="Albertsen M."/>
        </authorList>
    </citation>
    <scope>NUCLEOTIDE SEQUENCE [LARGE SCALE GENOMIC DNA]</scope>
    <source>
        <strain evidence="6">OdNE_18-Q3-R46-58_MAXAC.008</strain>
    </source>
</reference>
<dbReference type="NCBIfam" id="TIGR02937">
    <property type="entry name" value="sigma70-ECF"/>
    <property type="match status" value="1"/>
</dbReference>